<proteinExistence type="predicted"/>
<dbReference type="InterPro" id="IPR051396">
    <property type="entry name" value="Bact_Antivir_Def_Nuclease"/>
</dbReference>
<gene>
    <name evidence="2" type="ORF">GCM10023323_75390</name>
</gene>
<dbReference type="Gene3D" id="3.40.50.300">
    <property type="entry name" value="P-loop containing nucleotide triphosphate hydrolases"/>
    <property type="match status" value="1"/>
</dbReference>
<name>A0ABP9TEU1_9ACTN</name>
<dbReference type="PANTHER" id="PTHR43581:SF2">
    <property type="entry name" value="EXCINUCLEASE ATPASE SUBUNIT"/>
    <property type="match status" value="1"/>
</dbReference>
<dbReference type="Proteomes" id="UP001499878">
    <property type="component" value="Unassembled WGS sequence"/>
</dbReference>
<evidence type="ECO:0000313" key="2">
    <source>
        <dbReference type="EMBL" id="GAA5217633.1"/>
    </source>
</evidence>
<evidence type="ECO:0000313" key="3">
    <source>
        <dbReference type="Proteomes" id="UP001499878"/>
    </source>
</evidence>
<dbReference type="Pfam" id="PF13304">
    <property type="entry name" value="AAA_21"/>
    <property type="match status" value="1"/>
</dbReference>
<comment type="caution">
    <text evidence="2">The sequence shown here is derived from an EMBL/GenBank/DDBJ whole genome shotgun (WGS) entry which is preliminary data.</text>
</comment>
<dbReference type="InterPro" id="IPR027417">
    <property type="entry name" value="P-loop_NTPase"/>
</dbReference>
<dbReference type="InterPro" id="IPR003959">
    <property type="entry name" value="ATPase_AAA_core"/>
</dbReference>
<protein>
    <submittedName>
        <fullName evidence="2">AAA family ATPase</fullName>
    </submittedName>
</protein>
<feature type="domain" description="ATPase AAA-type core" evidence="1">
    <location>
        <begin position="361"/>
        <end position="430"/>
    </location>
</feature>
<dbReference type="EMBL" id="BAABJR010000034">
    <property type="protein sequence ID" value="GAA5217633.1"/>
    <property type="molecule type" value="Genomic_DNA"/>
</dbReference>
<accession>A0ABP9TEU1</accession>
<evidence type="ECO:0000259" key="1">
    <source>
        <dbReference type="Pfam" id="PF13304"/>
    </source>
</evidence>
<sequence>MPGPLKNEVIVLFTVLEFRQYPTPNQDGAFLIKDSWDDYGHVTTFELYVRKDDGRLLQVGFVRIAHTDMQTDPDFRATASRMPSQFETLPAGYFSLAHQDTYYELLNTLPEPVRRDVLTSLRDVAYQPELIPEVEHLTVFRQSLTRDTDRTELQRLRDIASGRQRILPYEWSYTAPAMDPDSDPPTLEFRAEPGSRPSTNLHALIGRNGVGKSHLLRDLARRVTAGEIEVSRSANTGDLTNCVAVSFSPFDKLYDQQPAGPTALPFTYIGLQILEDDPVEASQGEPPRPRVRLKEETELAMEFVKSFYTCRIGARGQRWQQAIDTLSYSASGFLDEHRNRIETLIRSDNDEYVVDTLLDIFFSLSSGHRIALLIVTRLIETVTEKTLVLIDEPEIHLHPPLLSALIRTLTDLLTDRNGMAVVATHSPVVLQEIPASCVYKLRRYGNVLTAEHPERETYGENVGELTHEAFGLEVAATGYHATLADLVAQDLSYEEIVAEFTGLGSEARAVLRAMTVVRNRERHA</sequence>
<dbReference type="SUPFAM" id="SSF52540">
    <property type="entry name" value="P-loop containing nucleoside triphosphate hydrolases"/>
    <property type="match status" value="1"/>
</dbReference>
<reference evidence="3" key="1">
    <citation type="journal article" date="2019" name="Int. J. Syst. Evol. Microbiol.">
        <title>The Global Catalogue of Microorganisms (GCM) 10K type strain sequencing project: providing services to taxonomists for standard genome sequencing and annotation.</title>
        <authorList>
            <consortium name="The Broad Institute Genomics Platform"/>
            <consortium name="The Broad Institute Genome Sequencing Center for Infectious Disease"/>
            <person name="Wu L."/>
            <person name="Ma J."/>
        </authorList>
    </citation>
    <scope>NUCLEOTIDE SEQUENCE [LARGE SCALE GENOMIC DNA]</scope>
    <source>
        <strain evidence="3">JCM 18306</strain>
    </source>
</reference>
<dbReference type="PANTHER" id="PTHR43581">
    <property type="entry name" value="ATP/GTP PHOSPHATASE"/>
    <property type="match status" value="1"/>
</dbReference>
<organism evidence="2 3">
    <name type="scientific">Streptomyces thinghirensis</name>
    <dbReference type="NCBI Taxonomy" id="551547"/>
    <lineage>
        <taxon>Bacteria</taxon>
        <taxon>Bacillati</taxon>
        <taxon>Actinomycetota</taxon>
        <taxon>Actinomycetes</taxon>
        <taxon>Kitasatosporales</taxon>
        <taxon>Streptomycetaceae</taxon>
        <taxon>Streptomyces</taxon>
    </lineage>
</organism>
<keyword evidence="3" id="KW-1185">Reference proteome</keyword>